<organism evidence="1 2">
    <name type="scientific">Cylindrospermum stagnale PCC 7417</name>
    <dbReference type="NCBI Taxonomy" id="56107"/>
    <lineage>
        <taxon>Bacteria</taxon>
        <taxon>Bacillati</taxon>
        <taxon>Cyanobacteriota</taxon>
        <taxon>Cyanophyceae</taxon>
        <taxon>Nostocales</taxon>
        <taxon>Nostocaceae</taxon>
        <taxon>Cylindrospermum</taxon>
    </lineage>
</organism>
<name>K9X2R2_9NOST</name>
<dbReference type="KEGG" id="csg:Cylst_3884"/>
<keyword evidence="2" id="KW-1185">Reference proteome</keyword>
<dbReference type="HOGENOM" id="CLU_3389043_0_0_3"/>
<gene>
    <name evidence="1" type="ORF">Cylst_3884</name>
</gene>
<reference evidence="1 2" key="1">
    <citation type="submission" date="2012-06" db="EMBL/GenBank/DDBJ databases">
        <title>Finished chromosome of genome of Cylindrospermum stagnale PCC 7417.</title>
        <authorList>
            <consortium name="US DOE Joint Genome Institute"/>
            <person name="Gugger M."/>
            <person name="Coursin T."/>
            <person name="Rippka R."/>
            <person name="Tandeau De Marsac N."/>
            <person name="Huntemann M."/>
            <person name="Wei C.-L."/>
            <person name="Han J."/>
            <person name="Detter J.C."/>
            <person name="Han C."/>
            <person name="Tapia R."/>
            <person name="Chen A."/>
            <person name="Kyrpides N."/>
            <person name="Mavromatis K."/>
            <person name="Markowitz V."/>
            <person name="Szeto E."/>
            <person name="Ivanova N."/>
            <person name="Pagani I."/>
            <person name="Pati A."/>
            <person name="Goodwin L."/>
            <person name="Nordberg H.P."/>
            <person name="Cantor M.N."/>
            <person name="Hua S.X."/>
            <person name="Woyke T."/>
            <person name="Kerfeld C.A."/>
        </authorList>
    </citation>
    <scope>NUCLEOTIDE SEQUENCE [LARGE SCALE GENOMIC DNA]</scope>
    <source>
        <strain evidence="1 2">PCC 7417</strain>
    </source>
</reference>
<evidence type="ECO:0000313" key="1">
    <source>
        <dbReference type="EMBL" id="AFZ25997.1"/>
    </source>
</evidence>
<sequence>MLAVFALNILTTNGTIEPNYTEVKEIKLYPDN</sequence>
<evidence type="ECO:0000313" key="2">
    <source>
        <dbReference type="Proteomes" id="UP000010475"/>
    </source>
</evidence>
<dbReference type="STRING" id="56107.Cylst_3884"/>
<proteinExistence type="predicted"/>
<dbReference type="Proteomes" id="UP000010475">
    <property type="component" value="Chromosome"/>
</dbReference>
<protein>
    <submittedName>
        <fullName evidence="1">Uncharacterized protein</fullName>
    </submittedName>
</protein>
<accession>K9X2R2</accession>
<dbReference type="EMBL" id="CP003642">
    <property type="protein sequence ID" value="AFZ25997.1"/>
    <property type="molecule type" value="Genomic_DNA"/>
</dbReference>
<dbReference type="AlphaFoldDB" id="K9X2R2"/>